<dbReference type="InterPro" id="IPR013525">
    <property type="entry name" value="ABC2_TM"/>
</dbReference>
<dbReference type="OrthoDB" id="66620at2759"/>
<dbReference type="InterPro" id="IPR027417">
    <property type="entry name" value="P-loop_NTPase"/>
</dbReference>
<comment type="subcellular location">
    <subcellularLocation>
        <location evidence="1">Membrane</location>
        <topology evidence="1">Multi-pass membrane protein</topology>
    </subcellularLocation>
</comment>
<sequence>MGPSGAGKTSFLDVVSQRVSSSDPGASITFDGQNFSMRDIGSYVAQDDALHGFLTVKDNIRYSALLSLPHDTPANVIDGVVKNTLRSLGLTDVRKNRIGAHFQRGISGGQRRRVTIASSVVTQPQILLCDEPTSGLDSMTGYQVASAIKRLAQETNTVVLASIHQPNFETFSLFDKVLFLAGGHCVYQGPTNGVVSYFAKIGYPCPLHMNPADHVINIINTDFNVAKETGILDHERVQQLADAWIAHTSSLVSSGSESDERSSTLMTSNSPGTTVGGFKTVFEPLRIRTEKSWSYRVVRELRRTWILTKRSALIIRRNVILAGIRVWMYGMMSVLMATVWLHMEKTDARVNDRISAHYFSVAFFSAMSVAAVPLYLEERPVFIREHNNGLYGAGAYTIANTVIFIPYLLVCSLLYSCIGYWAIGLKSSGWAFCRFIFYLFLSLYAAEAQALAVAVILPDFVGALAGVGFFIGFWMCVQGFIVRTSSLPPFWYYWAHWIDYQTFAFSLLVQNDFGGETFTCATLADGSCHCSVPSSLIPRGQCAITGGDVIKSLDIPDFAPASTWAHCS</sequence>
<evidence type="ECO:0000256" key="6">
    <source>
        <dbReference type="SAM" id="Phobius"/>
    </source>
</evidence>
<feature type="transmembrane region" description="Helical" evidence="6">
    <location>
        <begin position="463"/>
        <end position="482"/>
    </location>
</feature>
<protein>
    <recommendedName>
        <fullName evidence="7">ABC transporter domain-containing protein</fullName>
    </recommendedName>
</protein>
<feature type="transmembrane region" description="Helical" evidence="6">
    <location>
        <begin position="435"/>
        <end position="457"/>
    </location>
</feature>
<dbReference type="EMBL" id="MU128919">
    <property type="protein sequence ID" value="KAF9519274.1"/>
    <property type="molecule type" value="Genomic_DNA"/>
</dbReference>
<keyword evidence="4 6" id="KW-1133">Transmembrane helix</keyword>
<dbReference type="AlphaFoldDB" id="A0A9P6B7M3"/>
<evidence type="ECO:0000256" key="4">
    <source>
        <dbReference type="ARBA" id="ARBA00022989"/>
    </source>
</evidence>
<dbReference type="Pfam" id="PF19055">
    <property type="entry name" value="ABC2_membrane_7"/>
    <property type="match status" value="1"/>
</dbReference>
<dbReference type="PANTHER" id="PTHR48041">
    <property type="entry name" value="ABC TRANSPORTER G FAMILY MEMBER 28"/>
    <property type="match status" value="1"/>
</dbReference>
<dbReference type="InterPro" id="IPR050352">
    <property type="entry name" value="ABCG_transporters"/>
</dbReference>
<feature type="transmembrane region" description="Helical" evidence="6">
    <location>
        <begin position="396"/>
        <end position="423"/>
    </location>
</feature>
<dbReference type="InterPro" id="IPR003439">
    <property type="entry name" value="ABC_transporter-like_ATP-bd"/>
</dbReference>
<dbReference type="Pfam" id="PF00005">
    <property type="entry name" value="ABC_tran"/>
    <property type="match status" value="1"/>
</dbReference>
<dbReference type="GO" id="GO:0016020">
    <property type="term" value="C:membrane"/>
    <property type="evidence" value="ECO:0007669"/>
    <property type="project" value="UniProtKB-SubCell"/>
</dbReference>
<dbReference type="PROSITE" id="PS00211">
    <property type="entry name" value="ABC_TRANSPORTER_1"/>
    <property type="match status" value="1"/>
</dbReference>
<evidence type="ECO:0000259" key="7">
    <source>
        <dbReference type="PROSITE" id="PS50893"/>
    </source>
</evidence>
<keyword evidence="5 6" id="KW-0472">Membrane</keyword>
<dbReference type="Gene3D" id="3.40.50.300">
    <property type="entry name" value="P-loop containing nucleotide triphosphate hydrolases"/>
    <property type="match status" value="1"/>
</dbReference>
<feature type="transmembrane region" description="Helical" evidence="6">
    <location>
        <begin position="355"/>
        <end position="376"/>
    </location>
</feature>
<dbReference type="InterPro" id="IPR043926">
    <property type="entry name" value="ABCG_dom"/>
</dbReference>
<dbReference type="Proteomes" id="UP000886523">
    <property type="component" value="Unassembled WGS sequence"/>
</dbReference>
<dbReference type="InterPro" id="IPR017871">
    <property type="entry name" value="ABC_transporter-like_CS"/>
</dbReference>
<organism evidence="8 9">
    <name type="scientific">Hydnum rufescens UP504</name>
    <dbReference type="NCBI Taxonomy" id="1448309"/>
    <lineage>
        <taxon>Eukaryota</taxon>
        <taxon>Fungi</taxon>
        <taxon>Dikarya</taxon>
        <taxon>Basidiomycota</taxon>
        <taxon>Agaricomycotina</taxon>
        <taxon>Agaricomycetes</taxon>
        <taxon>Cantharellales</taxon>
        <taxon>Hydnaceae</taxon>
        <taxon>Hydnum</taxon>
    </lineage>
</organism>
<dbReference type="PANTHER" id="PTHR48041:SF98">
    <property type="entry name" value="TRANSPORTER, PUTATIVE (EUROFUNG)-RELATED"/>
    <property type="match status" value="1"/>
</dbReference>
<dbReference type="PROSITE" id="PS50893">
    <property type="entry name" value="ABC_TRANSPORTER_2"/>
    <property type="match status" value="1"/>
</dbReference>
<name>A0A9P6B7M3_9AGAM</name>
<feature type="transmembrane region" description="Helical" evidence="6">
    <location>
        <begin position="326"/>
        <end position="343"/>
    </location>
</feature>
<evidence type="ECO:0000256" key="5">
    <source>
        <dbReference type="ARBA" id="ARBA00023136"/>
    </source>
</evidence>
<reference evidence="8" key="1">
    <citation type="journal article" date="2020" name="Nat. Commun.">
        <title>Large-scale genome sequencing of mycorrhizal fungi provides insights into the early evolution of symbiotic traits.</title>
        <authorList>
            <person name="Miyauchi S."/>
            <person name="Kiss E."/>
            <person name="Kuo A."/>
            <person name="Drula E."/>
            <person name="Kohler A."/>
            <person name="Sanchez-Garcia M."/>
            <person name="Morin E."/>
            <person name="Andreopoulos B."/>
            <person name="Barry K.W."/>
            <person name="Bonito G."/>
            <person name="Buee M."/>
            <person name="Carver A."/>
            <person name="Chen C."/>
            <person name="Cichocki N."/>
            <person name="Clum A."/>
            <person name="Culley D."/>
            <person name="Crous P.W."/>
            <person name="Fauchery L."/>
            <person name="Girlanda M."/>
            <person name="Hayes R.D."/>
            <person name="Keri Z."/>
            <person name="LaButti K."/>
            <person name="Lipzen A."/>
            <person name="Lombard V."/>
            <person name="Magnuson J."/>
            <person name="Maillard F."/>
            <person name="Murat C."/>
            <person name="Nolan M."/>
            <person name="Ohm R.A."/>
            <person name="Pangilinan J."/>
            <person name="Pereira M.F."/>
            <person name="Perotto S."/>
            <person name="Peter M."/>
            <person name="Pfister S."/>
            <person name="Riley R."/>
            <person name="Sitrit Y."/>
            <person name="Stielow J.B."/>
            <person name="Szollosi G."/>
            <person name="Zifcakova L."/>
            <person name="Stursova M."/>
            <person name="Spatafora J.W."/>
            <person name="Tedersoo L."/>
            <person name="Vaario L.M."/>
            <person name="Yamada A."/>
            <person name="Yan M."/>
            <person name="Wang P."/>
            <person name="Xu J."/>
            <person name="Bruns T."/>
            <person name="Baldrian P."/>
            <person name="Vilgalys R."/>
            <person name="Dunand C."/>
            <person name="Henrissat B."/>
            <person name="Grigoriev I.V."/>
            <person name="Hibbett D."/>
            <person name="Nagy L.G."/>
            <person name="Martin F.M."/>
        </authorList>
    </citation>
    <scope>NUCLEOTIDE SEQUENCE</scope>
    <source>
        <strain evidence="8">UP504</strain>
    </source>
</reference>
<dbReference type="SUPFAM" id="SSF52540">
    <property type="entry name" value="P-loop containing nucleoside triphosphate hydrolases"/>
    <property type="match status" value="1"/>
</dbReference>
<evidence type="ECO:0000256" key="2">
    <source>
        <dbReference type="ARBA" id="ARBA00022448"/>
    </source>
</evidence>
<dbReference type="GO" id="GO:0005524">
    <property type="term" value="F:ATP binding"/>
    <property type="evidence" value="ECO:0007669"/>
    <property type="project" value="InterPro"/>
</dbReference>
<gene>
    <name evidence="8" type="ORF">BS47DRAFT_85578</name>
</gene>
<accession>A0A9P6B7M3</accession>
<dbReference type="GO" id="GO:0140359">
    <property type="term" value="F:ABC-type transporter activity"/>
    <property type="evidence" value="ECO:0007669"/>
    <property type="project" value="InterPro"/>
</dbReference>
<proteinExistence type="predicted"/>
<comment type="caution">
    <text evidence="8">The sequence shown here is derived from an EMBL/GenBank/DDBJ whole genome shotgun (WGS) entry which is preliminary data.</text>
</comment>
<evidence type="ECO:0000256" key="3">
    <source>
        <dbReference type="ARBA" id="ARBA00022692"/>
    </source>
</evidence>
<evidence type="ECO:0000313" key="8">
    <source>
        <dbReference type="EMBL" id="KAF9519274.1"/>
    </source>
</evidence>
<evidence type="ECO:0000256" key="1">
    <source>
        <dbReference type="ARBA" id="ARBA00004141"/>
    </source>
</evidence>
<keyword evidence="3 6" id="KW-0812">Transmembrane</keyword>
<dbReference type="Pfam" id="PF01061">
    <property type="entry name" value="ABC2_membrane"/>
    <property type="match status" value="1"/>
</dbReference>
<keyword evidence="2" id="KW-0813">Transport</keyword>
<feature type="domain" description="ABC transporter" evidence="7">
    <location>
        <begin position="1"/>
        <end position="207"/>
    </location>
</feature>
<keyword evidence="9" id="KW-1185">Reference proteome</keyword>
<dbReference type="GO" id="GO:0016887">
    <property type="term" value="F:ATP hydrolysis activity"/>
    <property type="evidence" value="ECO:0007669"/>
    <property type="project" value="InterPro"/>
</dbReference>
<evidence type="ECO:0000313" key="9">
    <source>
        <dbReference type="Proteomes" id="UP000886523"/>
    </source>
</evidence>